<keyword evidence="3" id="KW-0274">FAD</keyword>
<accession>A0A5B8LZF9</accession>
<evidence type="ECO:0000256" key="4">
    <source>
        <dbReference type="ARBA" id="ARBA00023002"/>
    </source>
</evidence>
<dbReference type="Proteomes" id="UP000315364">
    <property type="component" value="Chromosome"/>
</dbReference>
<dbReference type="Gene3D" id="3.50.50.60">
    <property type="entry name" value="FAD/NAD(P)-binding domain"/>
    <property type="match status" value="1"/>
</dbReference>
<keyword evidence="2" id="KW-0285">Flavoprotein</keyword>
<feature type="signal peptide" evidence="5">
    <location>
        <begin position="1"/>
        <end position="19"/>
    </location>
</feature>
<keyword evidence="5" id="KW-0732">Signal</keyword>
<feature type="chain" id="PRO_5023013208" evidence="5">
    <location>
        <begin position="20"/>
        <end position="377"/>
    </location>
</feature>
<dbReference type="KEGG" id="dea:FPZ08_19645"/>
<dbReference type="OrthoDB" id="9790035at2"/>
<dbReference type="EMBL" id="CP042304">
    <property type="protein sequence ID" value="QDZ12760.1"/>
    <property type="molecule type" value="Genomic_DNA"/>
</dbReference>
<keyword evidence="8" id="KW-1185">Reference proteome</keyword>
<dbReference type="Pfam" id="PF01266">
    <property type="entry name" value="DAO"/>
    <property type="match status" value="1"/>
</dbReference>
<evidence type="ECO:0000256" key="5">
    <source>
        <dbReference type="SAM" id="SignalP"/>
    </source>
</evidence>
<dbReference type="InterPro" id="IPR006076">
    <property type="entry name" value="FAD-dep_OxRdtase"/>
</dbReference>
<dbReference type="InterPro" id="IPR036188">
    <property type="entry name" value="FAD/NAD-bd_sf"/>
</dbReference>
<dbReference type="InterPro" id="IPR045170">
    <property type="entry name" value="MTOX"/>
</dbReference>
<evidence type="ECO:0000256" key="3">
    <source>
        <dbReference type="ARBA" id="ARBA00022827"/>
    </source>
</evidence>
<dbReference type="AlphaFoldDB" id="A0A5B8LZF9"/>
<evidence type="ECO:0000256" key="2">
    <source>
        <dbReference type="ARBA" id="ARBA00022630"/>
    </source>
</evidence>
<comment type="cofactor">
    <cofactor evidence="1">
        <name>FAD</name>
        <dbReference type="ChEBI" id="CHEBI:57692"/>
    </cofactor>
</comment>
<dbReference type="GO" id="GO:0050660">
    <property type="term" value="F:flavin adenine dinucleotide binding"/>
    <property type="evidence" value="ECO:0007669"/>
    <property type="project" value="InterPro"/>
</dbReference>
<evidence type="ECO:0000313" key="7">
    <source>
        <dbReference type="EMBL" id="QDZ12760.1"/>
    </source>
</evidence>
<feature type="domain" description="FAD dependent oxidoreductase" evidence="6">
    <location>
        <begin position="6"/>
        <end position="361"/>
    </location>
</feature>
<dbReference type="PANTHER" id="PTHR10961:SF7">
    <property type="entry name" value="FAD DEPENDENT OXIDOREDUCTASE DOMAIN-CONTAINING PROTEIN"/>
    <property type="match status" value="1"/>
</dbReference>
<organism evidence="7 8">
    <name type="scientific">Devosia ginsengisoli</name>
    <dbReference type="NCBI Taxonomy" id="400770"/>
    <lineage>
        <taxon>Bacteria</taxon>
        <taxon>Pseudomonadati</taxon>
        <taxon>Pseudomonadota</taxon>
        <taxon>Alphaproteobacteria</taxon>
        <taxon>Hyphomicrobiales</taxon>
        <taxon>Devosiaceae</taxon>
        <taxon>Devosia</taxon>
    </lineage>
</organism>
<protein>
    <submittedName>
        <fullName evidence="7">FAD-dependent oxidoreductase</fullName>
    </submittedName>
</protein>
<proteinExistence type="predicted"/>
<dbReference type="PANTHER" id="PTHR10961">
    <property type="entry name" value="PEROXISOMAL SARCOSINE OXIDASE"/>
    <property type="match status" value="1"/>
</dbReference>
<gene>
    <name evidence="7" type="ORF">FPZ08_19645</name>
</gene>
<dbReference type="Gene3D" id="3.30.9.10">
    <property type="entry name" value="D-Amino Acid Oxidase, subunit A, domain 2"/>
    <property type="match status" value="1"/>
</dbReference>
<evidence type="ECO:0000256" key="1">
    <source>
        <dbReference type="ARBA" id="ARBA00001974"/>
    </source>
</evidence>
<dbReference type="GO" id="GO:0008115">
    <property type="term" value="F:sarcosine oxidase activity"/>
    <property type="evidence" value="ECO:0007669"/>
    <property type="project" value="TreeGrafter"/>
</dbReference>
<name>A0A5B8LZF9_9HYPH</name>
<dbReference type="RefSeq" id="WP_146292083.1">
    <property type="nucleotide sequence ID" value="NZ_CP042304.1"/>
</dbReference>
<evidence type="ECO:0000313" key="8">
    <source>
        <dbReference type="Proteomes" id="UP000315364"/>
    </source>
</evidence>
<sequence length="377" mass="40514">MIVAKYLVIGAGLSGAAIAWRLAQTGAEVAILEQDLPASVQGSSHGSSRIFRYTHHEGRFTGLAKRARAGWEELEIESGNKIMHANGALDFGAACDIPALARALEAESIEHEVLSAAAASQRWPTIRFDTDALWHPGAAVVDTEVGVWNMIGLAQGLGAQLVTEFTVSSVERTRTGYRVSAEDGRVAEGSEVIVATGGRLSELLRIAPVPRSLHAAIESIEVLQQHVFHFPYQKPIGWDESLWPSVIHKAIGREIHSLPGRRDAGYAGQKIYQFNSGRAIGSAVRQDVFVDGHDRDHMAEYVERQFPGLGTEAYAEGHCMAANTPGGTLVLERDEGFTIVSPSASHGASLAPLIGEFVADLVRGNLVSDTLLRADQV</sequence>
<reference evidence="7 8" key="1">
    <citation type="submission" date="2019-07" db="EMBL/GenBank/DDBJ databases">
        <title>Full genome sequence of Devosia sp. Gsoil 520.</title>
        <authorList>
            <person name="Im W.-T."/>
        </authorList>
    </citation>
    <scope>NUCLEOTIDE SEQUENCE [LARGE SCALE GENOMIC DNA]</scope>
    <source>
        <strain evidence="7 8">Gsoil 520</strain>
    </source>
</reference>
<dbReference type="SUPFAM" id="SSF54373">
    <property type="entry name" value="FAD-linked reductases, C-terminal domain"/>
    <property type="match status" value="1"/>
</dbReference>
<keyword evidence="4" id="KW-0560">Oxidoreductase</keyword>
<dbReference type="SUPFAM" id="SSF51905">
    <property type="entry name" value="FAD/NAD(P)-binding domain"/>
    <property type="match status" value="1"/>
</dbReference>
<evidence type="ECO:0000259" key="6">
    <source>
        <dbReference type="Pfam" id="PF01266"/>
    </source>
</evidence>